<dbReference type="Gene3D" id="2.30.29.30">
    <property type="entry name" value="Pleckstrin-homology domain (PH domain)/Phosphotyrosine-binding domain (PTB)"/>
    <property type="match status" value="4"/>
</dbReference>
<feature type="compositionally biased region" description="Acidic residues" evidence="6">
    <location>
        <begin position="1054"/>
        <end position="1066"/>
    </location>
</feature>
<dbReference type="InterPro" id="IPR011993">
    <property type="entry name" value="PH-like_dom_sf"/>
</dbReference>
<evidence type="ECO:0000313" key="12">
    <source>
        <dbReference type="Ensembl" id="ENSEBUP00000002602.1"/>
    </source>
</evidence>
<dbReference type="Gene3D" id="1.20.120.720">
    <property type="entry name" value="Myosin VI head, motor domain, U50 subdomain"/>
    <property type="match status" value="1"/>
</dbReference>
<feature type="domain" description="PH" evidence="7">
    <location>
        <begin position="1415"/>
        <end position="1590"/>
    </location>
</feature>
<feature type="region of interest" description="Disordered" evidence="6">
    <location>
        <begin position="1052"/>
        <end position="1073"/>
    </location>
</feature>
<dbReference type="InterPro" id="IPR019748">
    <property type="entry name" value="FERM_central"/>
</dbReference>
<dbReference type="Ensembl" id="ENSEBUT00000002958.1">
    <property type="protein sequence ID" value="ENSEBUP00000002602.1"/>
    <property type="gene ID" value="ENSEBUG00000001992.1"/>
</dbReference>
<dbReference type="Gene3D" id="1.25.40.530">
    <property type="entry name" value="MyTH4 domain"/>
    <property type="match status" value="1"/>
</dbReference>
<dbReference type="GO" id="GO:0003774">
    <property type="term" value="F:cytoskeletal motor activity"/>
    <property type="evidence" value="ECO:0007669"/>
    <property type="project" value="UniProtKB-UniRule"/>
</dbReference>
<dbReference type="PANTHER" id="PTHR46049">
    <property type="entry name" value="AGAP003327-PA"/>
    <property type="match status" value="1"/>
</dbReference>
<evidence type="ECO:0000256" key="1">
    <source>
        <dbReference type="ARBA" id="ARBA00022741"/>
    </source>
</evidence>
<dbReference type="SMART" id="SM00015">
    <property type="entry name" value="IQ"/>
    <property type="match status" value="3"/>
</dbReference>
<dbReference type="InterPro" id="IPR038185">
    <property type="entry name" value="MyTH4_dom_sf"/>
</dbReference>
<dbReference type="Gene3D" id="1.20.80.10">
    <property type="match status" value="1"/>
</dbReference>
<feature type="region of interest" description="Disordered" evidence="6">
    <location>
        <begin position="2074"/>
        <end position="2102"/>
    </location>
</feature>
<dbReference type="SMART" id="SM00139">
    <property type="entry name" value="MyTH4"/>
    <property type="match status" value="1"/>
</dbReference>
<dbReference type="PROSITE" id="PS51016">
    <property type="entry name" value="MYTH4"/>
    <property type="match status" value="1"/>
</dbReference>
<protein>
    <submittedName>
        <fullName evidence="12">Uncharacterized protein</fullName>
    </submittedName>
</protein>
<sequence>MESSIFISNEDKEAQCCDEATLHGWRKQEVPVGANITNVTDSAVTLKDTIAASLRQSQVNLLAAISEGIADMVDLEELHEAAILFNLHFRYRQDKIYTYISKILVAVNPYKVVPGLYSSTTMARYRGRHLGHLPPHIYGVASECHLGLRKCNRNQCVLISGESGAGKTESAKFILHFLAGHGLDGAVRGVDKRARSVSSSIVQSGPLLEAFGNARTVFNGNSSRFGKFTLLHFSPQGTIQGGCQIPYLLEKNRVVRQSIRERNFHVFYAIFAGATESEKERLSLTTSSSYHYLNCFDRLSEDDANDRNTFKKIMTSLDVFGFCEDEKWNLLELLAAILHIGNIQFVDSSAQEAEQDGGGTTLKMTLIPTAESLRDAAKLLGIPKHSLAEMLTQRALLLREELIVTPFSTKQAECSRDALAMALYANCFSWLLDRVNLHIHGKQDFKTIGILDIFGFENFEINRFEQFNINYANEKLQEYFNKHIFLLEQQECHREGIELEEISWTDNSECLALIEKQVGILALINEETQFPKGTDETLLEKLHKQHSVNACYIRPRVLNHQFGIRHYAGEVLYNITGFLENNRDSYQNDFIDLLQQSSSGLVRQVCDAWSSRREVLGTTCRRPTVVSRFRDSLHSLVRTLGSAQPFFIRCIKPNCRKMPEQFEQSVVLCQLRYSGMLEMVKIRQAGFPVRRLFQDFYDRYYPLARKLPLPEDIRGKCASLLKIYDSDGMDWQLGKNKVFLRETLEYKLEKRREEEVERASSVIHAYILGYCTRKWYGLLRCSAVIIQRCYRAYHHRRRFLELRHAALQLQKVVRGYLARRRCRHIVEAKQKEGHGSVLLELPVCPSDIDREQQPALQNKDLKADKSPHNLDGQSTMLTDSTTPPLGKGLSTLVQVGFRVVDEACSSLKVQKQGQCDLEFSQSPVEEALQVEMVTYVTDNNVEEPVGELCLPLDDEAVRRLDADATLAAQEFLNSLQLDEFFQDVEQTMDDGSLEDPTSTGRFPYAKAPVDHPNAARPAMTPQVYSEGSQLDNEYAEIIEPEADSLLNNFKQQRDEEEDEGLGVEDDGSFRETASKSVTPTMMPAFVEGLLSDQRTSGVRTCSEEGDSSSEEQFYSNEIIDPTCLKTNAFDCHSVHYSHPDFPVNQSNAHIYEMVIPSAPPLPMTRCISLDYTTVDGKAFGFNESPPAYPGSSDANIRATLRTPPPSYEPQEENIYSECHAAEERRSSSSSSSVFTCSSTTKFSITPNSQPVTIDYNYCISVGGATVQQRSRHRSEGSAKLYWRRTHSRDRYSQDCESPHVGSWSHDVSRWKRNQAPGRVKGTEWAGYRGVLGRNGSVGGSSSRTLLSSCDDDELEGEMQPDTDDELTYQEEDAYSCIGSTTHQGYLNIRDGVAFPWCRCWCVLDGQQFRWYAACHPLYTGWLYKKRDSSWGGLARRRSGCRRWFVLCGSHLAYYDDEGPVERPHGHIDIQRAREILYYPEKEHEIEVVMDDQVHRLSASNAKEARRLLSVLRQVHGNSELELQHTFQSSPKRQPILGTLDMSKVSAICTSEVANRPNSFGISAGCRSLQCDADTAEEMGCWIALLHRSKAELCENGHGIVMRGWLYKGPTGHSPKPSLLQLKRRWFVLNTDCLEYYRTCEPHSPIMGALTLMSLCSVVPPDEQVHKNTGYWNITVHGRKNSLRLYTKLLPEAARWAKAVQQVIDGKSQTETPTLQLMRDIAESAPYPDDVEEIYRKNSIINHSHRPLHSPLLPLPFGDIPPNVHSEHGYTSLGDEAVRLFHCLLQLDATHDPVPIVQGMLQTCVDLPPLRDELYCQLVKQTSDGGIAHSLRAWQVFACMSCCFVPCSFVLQYLVGHLHRVRARLAGTEAERYVEFVYGAIERTRDRQIVPSRAELQAIMALDEVTAMVYCHGGGSCQISISSHITAGEVVERLLKGLEMEGSRNRFSLFEHGPDGELAIESRTLLVDVLARFERVIARSEIPNKLQPKIIFKIYCFLDTVGVPHDSIEFAFMFEQAHEEVIRGHFPASEENLQWLAALRLQFVHGNCPPTGFDGTELSLADVYPTVQHVGQPSSLADESLLSESSSKCPPSEKEDRVRRANKSNLRTGLLRRSLRAAGSLSLRLRRRDSEPGMESRPHDEPLLPRVGLLDKWRQLQGLDPQDASRKYMQLICRWSGYGSTIFDVLSTDSRIPRELWLGVSAEAVSIYLRGEKVPRDSLQYERIASFGVPSNKLYRLQVDNRELLFKTTQVRIHHSSTLECTVIGNISGIC</sequence>
<dbReference type="Pfam" id="PF00373">
    <property type="entry name" value="FERM_M"/>
    <property type="match status" value="1"/>
</dbReference>
<dbReference type="PROSITE" id="PS50200">
    <property type="entry name" value="RA"/>
    <property type="match status" value="1"/>
</dbReference>
<feature type="domain" description="Myosin motor" evidence="11">
    <location>
        <begin position="67"/>
        <end position="753"/>
    </location>
</feature>
<keyword evidence="1 5" id="KW-0547">Nucleotide-binding</keyword>
<dbReference type="Proteomes" id="UP000694388">
    <property type="component" value="Unplaced"/>
</dbReference>
<evidence type="ECO:0000256" key="4">
    <source>
        <dbReference type="ARBA" id="ARBA00023175"/>
    </source>
</evidence>
<dbReference type="PROSITE" id="PS50003">
    <property type="entry name" value="PH_DOMAIN"/>
    <property type="match status" value="2"/>
</dbReference>
<dbReference type="PRINTS" id="PR00193">
    <property type="entry name" value="MYOSINHEAVY"/>
</dbReference>
<dbReference type="Gene3D" id="1.10.10.820">
    <property type="match status" value="1"/>
</dbReference>
<dbReference type="Pfam" id="PF00169">
    <property type="entry name" value="PH"/>
    <property type="match status" value="2"/>
</dbReference>
<dbReference type="GeneTree" id="ENSGT00940000155469"/>
<dbReference type="InterPro" id="IPR000299">
    <property type="entry name" value="FERM_domain"/>
</dbReference>
<dbReference type="InterPro" id="IPR027417">
    <property type="entry name" value="P-loop_NTPase"/>
</dbReference>
<feature type="domain" description="FERM" evidence="8">
    <location>
        <begin position="1904"/>
        <end position="2270"/>
    </location>
</feature>
<dbReference type="Ensembl" id="ENSEBUT00000002989.1">
    <property type="protein sequence ID" value="ENSEBUP00000002633.1"/>
    <property type="gene ID" value="ENSEBUG00000001992.1"/>
</dbReference>
<dbReference type="Gene3D" id="1.20.58.530">
    <property type="match status" value="1"/>
</dbReference>
<dbReference type="PROSITE" id="PS50057">
    <property type="entry name" value="FERM_3"/>
    <property type="match status" value="1"/>
</dbReference>
<feature type="region of interest" description="Actin-binding" evidence="5">
    <location>
        <begin position="633"/>
        <end position="655"/>
    </location>
</feature>
<dbReference type="SUPFAM" id="SSF52540">
    <property type="entry name" value="P-loop containing nucleoside triphosphate hydrolases"/>
    <property type="match status" value="1"/>
</dbReference>
<reference evidence="12" key="1">
    <citation type="submission" date="2025-05" db="UniProtKB">
        <authorList>
            <consortium name="Ensembl"/>
        </authorList>
    </citation>
    <scope>IDENTIFICATION</scope>
</reference>
<evidence type="ECO:0000256" key="3">
    <source>
        <dbReference type="ARBA" id="ARBA00023123"/>
    </source>
</evidence>
<dbReference type="GO" id="GO:0003779">
    <property type="term" value="F:actin binding"/>
    <property type="evidence" value="ECO:0007669"/>
    <property type="project" value="UniProtKB-KW"/>
</dbReference>
<evidence type="ECO:0000259" key="7">
    <source>
        <dbReference type="PROSITE" id="PS50003"/>
    </source>
</evidence>
<keyword evidence="3 5" id="KW-0518">Myosin</keyword>
<dbReference type="InterPro" id="IPR001609">
    <property type="entry name" value="Myosin_head_motor_dom-like"/>
</dbReference>
<evidence type="ECO:0000259" key="9">
    <source>
        <dbReference type="PROSITE" id="PS50200"/>
    </source>
</evidence>
<dbReference type="Gene3D" id="6.20.240.20">
    <property type="match status" value="1"/>
</dbReference>
<dbReference type="GO" id="GO:0016459">
    <property type="term" value="C:myosin complex"/>
    <property type="evidence" value="ECO:0007669"/>
    <property type="project" value="UniProtKB-KW"/>
</dbReference>
<dbReference type="SMART" id="SM00233">
    <property type="entry name" value="PH"/>
    <property type="match status" value="2"/>
</dbReference>
<name>A0A8C4N920_EPTBU</name>
<keyword evidence="5" id="KW-0009">Actin-binding</keyword>
<dbReference type="InterPro" id="IPR051724">
    <property type="entry name" value="Actin_motor_Myosin"/>
</dbReference>
<dbReference type="Pfam" id="PF21989">
    <property type="entry name" value="RA_2"/>
    <property type="match status" value="1"/>
</dbReference>
<feature type="binding site" evidence="5">
    <location>
        <begin position="161"/>
        <end position="168"/>
    </location>
    <ligand>
        <name>ATP</name>
        <dbReference type="ChEBI" id="CHEBI:30616"/>
    </ligand>
</feature>
<dbReference type="Gene3D" id="1.20.5.190">
    <property type="match status" value="1"/>
</dbReference>
<dbReference type="InterPro" id="IPR036961">
    <property type="entry name" value="Kinesin_motor_dom_sf"/>
</dbReference>
<dbReference type="PROSITE" id="PS50096">
    <property type="entry name" value="IQ"/>
    <property type="match status" value="1"/>
</dbReference>
<evidence type="ECO:0000259" key="11">
    <source>
        <dbReference type="PROSITE" id="PS51456"/>
    </source>
</evidence>
<keyword evidence="4 5" id="KW-0505">Motor protein</keyword>
<evidence type="ECO:0000259" key="10">
    <source>
        <dbReference type="PROSITE" id="PS51016"/>
    </source>
</evidence>
<feature type="compositionally biased region" description="Low complexity" evidence="6">
    <location>
        <begin position="2074"/>
        <end position="2089"/>
    </location>
</feature>
<evidence type="ECO:0000256" key="6">
    <source>
        <dbReference type="SAM" id="MobiDB-lite"/>
    </source>
</evidence>
<dbReference type="Gene3D" id="3.40.850.10">
    <property type="entry name" value="Kinesin motor domain"/>
    <property type="match status" value="1"/>
</dbReference>
<dbReference type="SMART" id="SM00295">
    <property type="entry name" value="B41"/>
    <property type="match status" value="1"/>
</dbReference>
<organism evidence="12 13">
    <name type="scientific">Eptatretus burgeri</name>
    <name type="common">Inshore hagfish</name>
    <dbReference type="NCBI Taxonomy" id="7764"/>
    <lineage>
        <taxon>Eukaryota</taxon>
        <taxon>Metazoa</taxon>
        <taxon>Chordata</taxon>
        <taxon>Craniata</taxon>
        <taxon>Vertebrata</taxon>
        <taxon>Cyclostomata</taxon>
        <taxon>Myxini</taxon>
        <taxon>Myxiniformes</taxon>
        <taxon>Myxinidae</taxon>
        <taxon>Eptatretinae</taxon>
        <taxon>Eptatretus</taxon>
    </lineage>
</organism>
<dbReference type="PANTHER" id="PTHR46049:SF5">
    <property type="entry name" value="PLECKSTRIN HOMOLOGY DOMAIN-CONTAINING FAMILY H MEMBER 3"/>
    <property type="match status" value="1"/>
</dbReference>
<dbReference type="InterPro" id="IPR001849">
    <property type="entry name" value="PH_domain"/>
</dbReference>
<comment type="similarity">
    <text evidence="5">Belongs to the TRAFAC class myosin-kinesin ATPase superfamily. Myosin family.</text>
</comment>
<dbReference type="SMART" id="SM00242">
    <property type="entry name" value="MYSc"/>
    <property type="match status" value="1"/>
</dbReference>
<evidence type="ECO:0000313" key="13">
    <source>
        <dbReference type="Proteomes" id="UP000694388"/>
    </source>
</evidence>
<dbReference type="Pfam" id="PF00612">
    <property type="entry name" value="IQ"/>
    <property type="match status" value="2"/>
</dbReference>
<evidence type="ECO:0000259" key="8">
    <source>
        <dbReference type="PROSITE" id="PS50057"/>
    </source>
</evidence>
<accession>A0A8C4N920</accession>
<dbReference type="Pfam" id="PF00063">
    <property type="entry name" value="Myosin_head"/>
    <property type="match status" value="1"/>
</dbReference>
<dbReference type="GO" id="GO:0007165">
    <property type="term" value="P:signal transduction"/>
    <property type="evidence" value="ECO:0007669"/>
    <property type="project" value="InterPro"/>
</dbReference>
<dbReference type="CDD" id="cd14473">
    <property type="entry name" value="FERM_B-lobe"/>
    <property type="match status" value="1"/>
</dbReference>
<feature type="domain" description="PH" evidence="7">
    <location>
        <begin position="1598"/>
        <end position="1704"/>
    </location>
</feature>
<evidence type="ECO:0000256" key="5">
    <source>
        <dbReference type="PROSITE-ProRule" id="PRU00782"/>
    </source>
</evidence>
<dbReference type="GO" id="GO:0005524">
    <property type="term" value="F:ATP binding"/>
    <property type="evidence" value="ECO:0007669"/>
    <property type="project" value="UniProtKB-UniRule"/>
</dbReference>
<dbReference type="InterPro" id="IPR014352">
    <property type="entry name" value="FERM/acyl-CoA-bd_prot_sf"/>
</dbReference>
<dbReference type="InterPro" id="IPR035963">
    <property type="entry name" value="FERM_2"/>
</dbReference>
<dbReference type="Pfam" id="PF00784">
    <property type="entry name" value="MyTH4"/>
    <property type="match status" value="1"/>
</dbReference>
<dbReference type="PROSITE" id="PS51456">
    <property type="entry name" value="MYOSIN_MOTOR"/>
    <property type="match status" value="1"/>
</dbReference>
<feature type="compositionally biased region" description="Polar residues" evidence="6">
    <location>
        <begin position="871"/>
        <end position="883"/>
    </location>
</feature>
<dbReference type="SUPFAM" id="SSF47031">
    <property type="entry name" value="Second domain of FERM"/>
    <property type="match status" value="1"/>
</dbReference>
<keyword evidence="2 5" id="KW-0067">ATP-binding</keyword>
<feature type="region of interest" description="Disordered" evidence="6">
    <location>
        <begin position="857"/>
        <end position="883"/>
    </location>
</feature>
<dbReference type="InterPro" id="IPR000857">
    <property type="entry name" value="MyTH4_dom"/>
</dbReference>
<dbReference type="SUPFAM" id="SSF50729">
    <property type="entry name" value="PH domain-like"/>
    <property type="match status" value="2"/>
</dbReference>
<feature type="domain" description="MyTH4" evidence="10">
    <location>
        <begin position="1742"/>
        <end position="1899"/>
    </location>
</feature>
<dbReference type="InterPro" id="IPR000048">
    <property type="entry name" value="IQ_motif_EF-hand-BS"/>
</dbReference>
<feature type="domain" description="Ras-associating" evidence="9">
    <location>
        <begin position="1902"/>
        <end position="1951"/>
    </location>
</feature>
<dbReference type="InterPro" id="IPR019749">
    <property type="entry name" value="Band_41_domain"/>
</dbReference>
<feature type="compositionally biased region" description="Basic and acidic residues" evidence="6">
    <location>
        <begin position="859"/>
        <end position="868"/>
    </location>
</feature>
<keyword evidence="13" id="KW-1185">Reference proteome</keyword>
<dbReference type="Gene3D" id="3.10.20.90">
    <property type="entry name" value="Phosphatidylinositol 3-kinase Catalytic Subunit, Chain A, domain 1"/>
    <property type="match status" value="1"/>
</dbReference>
<dbReference type="InterPro" id="IPR000159">
    <property type="entry name" value="RA_dom"/>
</dbReference>
<proteinExistence type="inferred from homology"/>
<evidence type="ECO:0000256" key="2">
    <source>
        <dbReference type="ARBA" id="ARBA00022840"/>
    </source>
</evidence>